<gene>
    <name evidence="1" type="ORF">LA76x_1044</name>
</gene>
<protein>
    <submittedName>
        <fullName evidence="1">Uncharacterized protein</fullName>
    </submittedName>
</protein>
<evidence type="ECO:0000313" key="1">
    <source>
        <dbReference type="EMBL" id="ALN79203.1"/>
    </source>
</evidence>
<organism evidence="1 2">
    <name type="scientific">Lysobacter antibioticus</name>
    <dbReference type="NCBI Taxonomy" id="84531"/>
    <lineage>
        <taxon>Bacteria</taxon>
        <taxon>Pseudomonadati</taxon>
        <taxon>Pseudomonadota</taxon>
        <taxon>Gammaproteobacteria</taxon>
        <taxon>Lysobacterales</taxon>
        <taxon>Lysobacteraceae</taxon>
        <taxon>Lysobacter</taxon>
    </lineage>
</organism>
<name>A0A0S2F6S8_LYSAN</name>
<dbReference type="Proteomes" id="UP000060787">
    <property type="component" value="Chromosome"/>
</dbReference>
<keyword evidence="2" id="KW-1185">Reference proteome</keyword>
<accession>A0A0S2F6S8</accession>
<proteinExistence type="predicted"/>
<sequence>MAAGLWTIVFVRIGTGVYCGESPAVRWRLAIYAGECDAETGCHFIRQDDTGAAEYFGFKPIPCGRG</sequence>
<dbReference type="EMBL" id="CP011129">
    <property type="protein sequence ID" value="ALN79203.1"/>
    <property type="molecule type" value="Genomic_DNA"/>
</dbReference>
<dbReference type="RefSeq" id="WP_057916842.1">
    <property type="nucleotide sequence ID" value="NZ_CP011129.1"/>
</dbReference>
<reference evidence="1 2" key="1">
    <citation type="journal article" date="2015" name="BMC Genomics">
        <title>Comparative genomics and metabolic profiling of the genus Lysobacter.</title>
        <authorList>
            <person name="de Bruijn I."/>
            <person name="Cheng X."/>
            <person name="de Jager V."/>
            <person name="Exposito R.G."/>
            <person name="Watrous J."/>
            <person name="Patel N."/>
            <person name="Postma J."/>
            <person name="Dorrestein P.C."/>
            <person name="Kobayashi D."/>
            <person name="Raaijmakers J.M."/>
        </authorList>
    </citation>
    <scope>NUCLEOTIDE SEQUENCE [LARGE SCALE GENOMIC DNA]</scope>
    <source>
        <strain evidence="1 2">76</strain>
    </source>
</reference>
<dbReference type="KEGG" id="lab:LA76x_1044"/>
<dbReference type="AlphaFoldDB" id="A0A0S2F6S8"/>
<evidence type="ECO:0000313" key="2">
    <source>
        <dbReference type="Proteomes" id="UP000060787"/>
    </source>
</evidence>